<evidence type="ECO:0000313" key="2">
    <source>
        <dbReference type="Proteomes" id="UP001515500"/>
    </source>
</evidence>
<accession>A0AB40AXI6</accession>
<gene>
    <name evidence="3" type="primary">LOC120255232</name>
</gene>
<reference evidence="3" key="1">
    <citation type="submission" date="2025-08" db="UniProtKB">
        <authorList>
            <consortium name="RefSeq"/>
        </authorList>
    </citation>
    <scope>IDENTIFICATION</scope>
</reference>
<sequence>MENQEGGSSSTNDNDSGQIWRPVVEQDSTNKINLGSATDIDLTLRLGPPGTKTTQQIIRRPSNPPPEDKAQLTLGFGDTKLSIKDPQPVMDKGLGRTQLIAEPCALIMLSRVEEITSILDFLHPLRVTNLSTLLGHPSTYNMSVYFSHYKNHPQGKEVFKSSDRGIDDGGWVVK</sequence>
<keyword evidence="2" id="KW-1185">Reference proteome</keyword>
<evidence type="ECO:0000256" key="1">
    <source>
        <dbReference type="SAM" id="MobiDB-lite"/>
    </source>
</evidence>
<dbReference type="Proteomes" id="UP001515500">
    <property type="component" value="Chromosome 3"/>
</dbReference>
<dbReference type="AlphaFoldDB" id="A0AB40AXI6"/>
<feature type="region of interest" description="Disordered" evidence="1">
    <location>
        <begin position="43"/>
        <end position="68"/>
    </location>
</feature>
<protein>
    <submittedName>
        <fullName evidence="3">Uncharacterized protein LOC120255232</fullName>
    </submittedName>
</protein>
<evidence type="ECO:0000313" key="3">
    <source>
        <dbReference type="RefSeq" id="XP_039119041.1"/>
    </source>
</evidence>
<feature type="region of interest" description="Disordered" evidence="1">
    <location>
        <begin position="1"/>
        <end position="31"/>
    </location>
</feature>
<dbReference type="RefSeq" id="XP_039119041.1">
    <property type="nucleotide sequence ID" value="XM_039263107.1"/>
</dbReference>
<name>A0AB40AXI6_DIOCR</name>
<organism evidence="2 3">
    <name type="scientific">Dioscorea cayennensis subsp. rotundata</name>
    <name type="common">White Guinea yam</name>
    <name type="synonym">Dioscorea rotundata</name>
    <dbReference type="NCBI Taxonomy" id="55577"/>
    <lineage>
        <taxon>Eukaryota</taxon>
        <taxon>Viridiplantae</taxon>
        <taxon>Streptophyta</taxon>
        <taxon>Embryophyta</taxon>
        <taxon>Tracheophyta</taxon>
        <taxon>Spermatophyta</taxon>
        <taxon>Magnoliopsida</taxon>
        <taxon>Liliopsida</taxon>
        <taxon>Dioscoreales</taxon>
        <taxon>Dioscoreaceae</taxon>
        <taxon>Dioscorea</taxon>
    </lineage>
</organism>
<feature type="compositionally biased region" description="Low complexity" evidence="1">
    <location>
        <begin position="1"/>
        <end position="17"/>
    </location>
</feature>
<dbReference type="GeneID" id="120255232"/>
<proteinExistence type="predicted"/>